<gene>
    <name evidence="6" type="ORF">VNO78_07441</name>
</gene>
<keyword evidence="7" id="KW-1185">Reference proteome</keyword>
<evidence type="ECO:0000256" key="1">
    <source>
        <dbReference type="ARBA" id="ARBA00022737"/>
    </source>
</evidence>
<evidence type="ECO:0000256" key="4">
    <source>
        <dbReference type="PROSITE-ProRule" id="PRU00317"/>
    </source>
</evidence>
<evidence type="ECO:0000256" key="3">
    <source>
        <dbReference type="ARBA" id="ARBA00022884"/>
    </source>
</evidence>
<sequence>MEKFSTASLSQEIKYVDSTMYTPPQNHQEGFPSPLIRNLNNFDSQWLNSISVDAIACSVGRLCLCGLASISVDPTSTIGQLNDNNTLLCVPNFSTRHRVCCQYCGQLVQRYNLTSLEDVKVGLASLAQAPHQHLGKPKVIEMILCHVKDHLCDLMMDQYYNYLILSIFEASNEKQITKILDLVIKKDHKFKELCMHDHRTQIIKKLFEYLNMPGQVSTAIFAMKRNTVRLSKNINGGYVIQHCLKLFSPMHTRSITEELARNCVEISTNKVGCSVIQKCLHEAKGEALRQLIDGIARYAFVLARHPFGNYVVQYIVKMKIPHINATIIHQLLGRYAQLSINKYSSNVVEHLLEFSEEKDVAIIIQEIMYNHNFLGILQDPYGNYVVKRALQNCKGNLYKIFSASILFNYPHLHTHFYGKKVLAFIQRRNNYIRRPI</sequence>
<proteinExistence type="predicted"/>
<keyword evidence="3" id="KW-0694">RNA-binding</keyword>
<feature type="repeat" description="Pumilio" evidence="4">
    <location>
        <begin position="146"/>
        <end position="181"/>
    </location>
</feature>
<accession>A0AAN9XSR7</accession>
<dbReference type="SUPFAM" id="SSF48371">
    <property type="entry name" value="ARM repeat"/>
    <property type="match status" value="1"/>
</dbReference>
<dbReference type="InterPro" id="IPR001313">
    <property type="entry name" value="Pumilio_RNA-bd_rpt"/>
</dbReference>
<feature type="repeat" description="Pumilio" evidence="4">
    <location>
        <begin position="294"/>
        <end position="329"/>
    </location>
</feature>
<dbReference type="Proteomes" id="UP001386955">
    <property type="component" value="Unassembled WGS sequence"/>
</dbReference>
<dbReference type="Pfam" id="PF00806">
    <property type="entry name" value="PUF"/>
    <property type="match status" value="6"/>
</dbReference>
<evidence type="ECO:0000256" key="2">
    <source>
        <dbReference type="ARBA" id="ARBA00022845"/>
    </source>
</evidence>
<dbReference type="GO" id="GO:0003729">
    <property type="term" value="F:mRNA binding"/>
    <property type="evidence" value="ECO:0007669"/>
    <property type="project" value="TreeGrafter"/>
</dbReference>
<dbReference type="PROSITE" id="PS50302">
    <property type="entry name" value="PUM"/>
    <property type="match status" value="6"/>
</dbReference>
<keyword evidence="2" id="KW-0810">Translation regulation</keyword>
<protein>
    <recommendedName>
        <fullName evidence="5">PUM-HD domain-containing protein</fullName>
    </recommendedName>
</protein>
<dbReference type="PANTHER" id="PTHR12537:SF129">
    <property type="entry name" value="PUMILIO HOMOLOG 15-LIKE"/>
    <property type="match status" value="1"/>
</dbReference>
<dbReference type="PROSITE" id="PS50303">
    <property type="entry name" value="PUM_HD"/>
    <property type="match status" value="1"/>
</dbReference>
<dbReference type="InterPro" id="IPR011989">
    <property type="entry name" value="ARM-like"/>
</dbReference>
<dbReference type="GO" id="GO:0006417">
    <property type="term" value="P:regulation of translation"/>
    <property type="evidence" value="ECO:0007669"/>
    <property type="project" value="UniProtKB-KW"/>
</dbReference>
<evidence type="ECO:0000313" key="6">
    <source>
        <dbReference type="EMBL" id="KAK7405831.1"/>
    </source>
</evidence>
<evidence type="ECO:0000313" key="7">
    <source>
        <dbReference type="Proteomes" id="UP001386955"/>
    </source>
</evidence>
<feature type="repeat" description="Pumilio" evidence="4">
    <location>
        <begin position="330"/>
        <end position="365"/>
    </location>
</feature>
<dbReference type="GO" id="GO:0005737">
    <property type="term" value="C:cytoplasm"/>
    <property type="evidence" value="ECO:0007669"/>
    <property type="project" value="TreeGrafter"/>
</dbReference>
<name>A0AAN9XSR7_PSOTE</name>
<dbReference type="InterPro" id="IPR033133">
    <property type="entry name" value="PUM-HD"/>
</dbReference>
<keyword evidence="1" id="KW-0677">Repeat</keyword>
<dbReference type="Gene3D" id="1.25.10.10">
    <property type="entry name" value="Leucine-rich Repeat Variant"/>
    <property type="match status" value="1"/>
</dbReference>
<dbReference type="InterPro" id="IPR016024">
    <property type="entry name" value="ARM-type_fold"/>
</dbReference>
<dbReference type="EMBL" id="JAYMYS010000002">
    <property type="protein sequence ID" value="KAK7405831.1"/>
    <property type="molecule type" value="Genomic_DNA"/>
</dbReference>
<feature type="repeat" description="Pumilio" evidence="4">
    <location>
        <begin position="258"/>
        <end position="293"/>
    </location>
</feature>
<feature type="repeat" description="Pumilio" evidence="4">
    <location>
        <begin position="222"/>
        <end position="257"/>
    </location>
</feature>
<dbReference type="PANTHER" id="PTHR12537">
    <property type="entry name" value="RNA BINDING PROTEIN PUMILIO-RELATED"/>
    <property type="match status" value="1"/>
</dbReference>
<feature type="domain" description="PUM-HD" evidence="5">
    <location>
        <begin position="84"/>
        <end position="429"/>
    </location>
</feature>
<dbReference type="AlphaFoldDB" id="A0AAN9XSR7"/>
<reference evidence="6 7" key="1">
    <citation type="submission" date="2024-01" db="EMBL/GenBank/DDBJ databases">
        <title>The genomes of 5 underutilized Papilionoideae crops provide insights into root nodulation and disease resistanc.</title>
        <authorList>
            <person name="Jiang F."/>
        </authorList>
    </citation>
    <scope>NUCLEOTIDE SEQUENCE [LARGE SCALE GENOMIC DNA]</scope>
    <source>
        <strain evidence="6">DUOXIRENSHENG_FW03</strain>
        <tissue evidence="6">Leaves</tissue>
    </source>
</reference>
<evidence type="ECO:0000259" key="5">
    <source>
        <dbReference type="PROSITE" id="PS50303"/>
    </source>
</evidence>
<feature type="repeat" description="Pumilio" evidence="4">
    <location>
        <begin position="366"/>
        <end position="408"/>
    </location>
</feature>
<dbReference type="SMART" id="SM00025">
    <property type="entry name" value="Pumilio"/>
    <property type="match status" value="6"/>
</dbReference>
<comment type="caution">
    <text evidence="6">The sequence shown here is derived from an EMBL/GenBank/DDBJ whole genome shotgun (WGS) entry which is preliminary data.</text>
</comment>
<organism evidence="6 7">
    <name type="scientific">Psophocarpus tetragonolobus</name>
    <name type="common">Winged bean</name>
    <name type="synonym">Dolichos tetragonolobus</name>
    <dbReference type="NCBI Taxonomy" id="3891"/>
    <lineage>
        <taxon>Eukaryota</taxon>
        <taxon>Viridiplantae</taxon>
        <taxon>Streptophyta</taxon>
        <taxon>Embryophyta</taxon>
        <taxon>Tracheophyta</taxon>
        <taxon>Spermatophyta</taxon>
        <taxon>Magnoliopsida</taxon>
        <taxon>eudicotyledons</taxon>
        <taxon>Gunneridae</taxon>
        <taxon>Pentapetalae</taxon>
        <taxon>rosids</taxon>
        <taxon>fabids</taxon>
        <taxon>Fabales</taxon>
        <taxon>Fabaceae</taxon>
        <taxon>Papilionoideae</taxon>
        <taxon>50 kb inversion clade</taxon>
        <taxon>NPAAA clade</taxon>
        <taxon>indigoferoid/millettioid clade</taxon>
        <taxon>Phaseoleae</taxon>
        <taxon>Psophocarpus</taxon>
    </lineage>
</organism>